<evidence type="ECO:0000256" key="2">
    <source>
        <dbReference type="SAM" id="Phobius"/>
    </source>
</evidence>
<evidence type="ECO:0000313" key="4">
    <source>
        <dbReference type="Proteomes" id="UP000188174"/>
    </source>
</evidence>
<accession>A0ABM6HYL2</accession>
<protein>
    <recommendedName>
        <fullName evidence="5">TolB-like protein</fullName>
    </recommendedName>
</protein>
<dbReference type="SMART" id="SM00028">
    <property type="entry name" value="TPR"/>
    <property type="match status" value="3"/>
</dbReference>
<dbReference type="Proteomes" id="UP000188174">
    <property type="component" value="Chromosome"/>
</dbReference>
<reference evidence="3 4" key="1">
    <citation type="submission" date="2017-02" db="EMBL/GenBank/DDBJ databases">
        <authorList>
            <person name="Jeong S."/>
        </authorList>
    </citation>
    <scope>NUCLEOTIDE SEQUENCE [LARGE SCALE GENOMIC DNA]</scope>
    <source>
        <strain evidence="3 4">RMAR6-6</strain>
    </source>
</reference>
<dbReference type="PANTHER" id="PTHR12558">
    <property type="entry name" value="CELL DIVISION CYCLE 16,23,27"/>
    <property type="match status" value="1"/>
</dbReference>
<evidence type="ECO:0000313" key="3">
    <source>
        <dbReference type="EMBL" id="AQQ03159.1"/>
    </source>
</evidence>
<dbReference type="PANTHER" id="PTHR12558:SF33">
    <property type="entry name" value="BLL7664 PROTEIN"/>
    <property type="match status" value="1"/>
</dbReference>
<keyword evidence="2" id="KW-0812">Transmembrane</keyword>
<evidence type="ECO:0008006" key="5">
    <source>
        <dbReference type="Google" id="ProtNLM"/>
    </source>
</evidence>
<keyword evidence="2" id="KW-1133">Transmembrane helix</keyword>
<dbReference type="Gene3D" id="1.25.40.10">
    <property type="entry name" value="Tetratricopeptide repeat domain"/>
    <property type="match status" value="1"/>
</dbReference>
<organism evidence="3 4">
    <name type="scientific">Roseibium algicola</name>
    <dbReference type="NCBI Taxonomy" id="2857014"/>
    <lineage>
        <taxon>Bacteria</taxon>
        <taxon>Pseudomonadati</taxon>
        <taxon>Pseudomonadota</taxon>
        <taxon>Alphaproteobacteria</taxon>
        <taxon>Hyphomicrobiales</taxon>
        <taxon>Stappiaceae</taxon>
        <taxon>Roseibium</taxon>
    </lineage>
</organism>
<dbReference type="InterPro" id="IPR019734">
    <property type="entry name" value="TPR_rpt"/>
</dbReference>
<dbReference type="EMBL" id="CP019630">
    <property type="protein sequence ID" value="AQQ03159.1"/>
    <property type="molecule type" value="Genomic_DNA"/>
</dbReference>
<dbReference type="InterPro" id="IPR011990">
    <property type="entry name" value="TPR-like_helical_dom_sf"/>
</dbReference>
<evidence type="ECO:0000256" key="1">
    <source>
        <dbReference type="SAM" id="MobiDB-lite"/>
    </source>
</evidence>
<sequence length="588" mass="64145">MEEFDCPARVREELSRVLQSDHFHATPKRRAMLTFLIEEALAGRADTLKGYAIGLAVFGRDENFDPQSDPIVRLEARRLRHDLDSYYIAEGARNPIRISIPKGQYAPKFHDNLASVTARDGSTTGNDETAGSHVPEEVNASPRSVRTSSRLPWLVAGGAVLFALLVLGAAVVMLFQPAQQVRLEASQPSVMVLPFSVTSTDPEQQILAAGIAEQIMTALSRFPDFRIFWPPSGRKVGETFDPVEIGRQENVAFLISGSVASEGEIVRVGAKLVHSPSKRVLWSGSYDRKRSRTTLLEIEKSIASEIATVAGQPYGVIKSELASNLPAGGEPSNDSFECVLRGYVYRRNFSRQLHAKVQECLNRAVKRDPDYVEAWAMLGWLYLDSARFGLAAEGDKELAFDSALDAASHALSLDGNNILALKALSSINHYMGNIEEGERLAKKALDLNPNDPDTLAQLGWRLAVVGKFEEGIPYLEKAIERTRNAPGWYFHLIAINHLLNGRYAEMLTAAKKGVLDGSGVSWCLVAIAQSKLGNKAAARAALEKMAEVSPGLGRDPGTFLRSHQASEQIVSSLTAGLKEAGWTTPAGQ</sequence>
<keyword evidence="2" id="KW-0472">Membrane</keyword>
<proteinExistence type="predicted"/>
<feature type="transmembrane region" description="Helical" evidence="2">
    <location>
        <begin position="151"/>
        <end position="175"/>
    </location>
</feature>
<feature type="region of interest" description="Disordered" evidence="1">
    <location>
        <begin position="118"/>
        <end position="141"/>
    </location>
</feature>
<dbReference type="SUPFAM" id="SSF48452">
    <property type="entry name" value="TPR-like"/>
    <property type="match status" value="1"/>
</dbReference>
<gene>
    <name evidence="3" type="ORF">B0E33_05740</name>
</gene>
<keyword evidence="4" id="KW-1185">Reference proteome</keyword>
<name>A0ABM6HYL2_9HYPH</name>
<feature type="compositionally biased region" description="Polar residues" evidence="1">
    <location>
        <begin position="120"/>
        <end position="129"/>
    </location>
</feature>